<dbReference type="Proteomes" id="UP000237752">
    <property type="component" value="Unassembled WGS sequence"/>
</dbReference>
<evidence type="ECO:0000256" key="2">
    <source>
        <dbReference type="SAM" id="Phobius"/>
    </source>
</evidence>
<name>A0A2T0Z4V6_9ACTN</name>
<dbReference type="OrthoDB" id="10011560at2"/>
<dbReference type="RefSeq" id="WP_146135476.1">
    <property type="nucleotide sequence ID" value="NZ_PVUE01000028.1"/>
</dbReference>
<dbReference type="EMBL" id="PVUE01000028">
    <property type="protein sequence ID" value="PRZ31372.1"/>
    <property type="molecule type" value="Genomic_DNA"/>
</dbReference>
<organism evidence="3 4">
    <name type="scientific">Antricoccus suffuscus</name>
    <dbReference type="NCBI Taxonomy" id="1629062"/>
    <lineage>
        <taxon>Bacteria</taxon>
        <taxon>Bacillati</taxon>
        <taxon>Actinomycetota</taxon>
        <taxon>Actinomycetes</taxon>
        <taxon>Geodermatophilales</taxon>
        <taxon>Antricoccaceae</taxon>
        <taxon>Antricoccus</taxon>
    </lineage>
</organism>
<comment type="caution">
    <text evidence="3">The sequence shown here is derived from an EMBL/GenBank/DDBJ whole genome shotgun (WGS) entry which is preliminary data.</text>
</comment>
<dbReference type="AlphaFoldDB" id="A0A2T0Z4V6"/>
<evidence type="ECO:0000313" key="3">
    <source>
        <dbReference type="EMBL" id="PRZ31372.1"/>
    </source>
</evidence>
<feature type="transmembrane region" description="Helical" evidence="2">
    <location>
        <begin position="20"/>
        <end position="40"/>
    </location>
</feature>
<protein>
    <recommendedName>
        <fullName evidence="5">DUF4878 domain-containing protein</fullName>
    </recommendedName>
</protein>
<gene>
    <name evidence="3" type="ORF">CLV47_12810</name>
</gene>
<sequence>MSNNFPQPTNGQPSTNRLPIILAALIAVAGLAVALVIIVVSKTGTNPDPKAGGADPGSQSNQTSQTSQTQSSSSSSSTGNQSASNQPIDPVEGYLAAVENDDKDTGLTYLCSSYKSVMESDTSDFGSKKGVTFSHGEPTLDSDTSGTVDVTASYQGQTLTVVYQLEVEGGEWKICDIKQK</sequence>
<evidence type="ECO:0000313" key="4">
    <source>
        <dbReference type="Proteomes" id="UP000237752"/>
    </source>
</evidence>
<feature type="region of interest" description="Disordered" evidence="1">
    <location>
        <begin position="44"/>
        <end position="91"/>
    </location>
</feature>
<proteinExistence type="predicted"/>
<evidence type="ECO:0008006" key="5">
    <source>
        <dbReference type="Google" id="ProtNLM"/>
    </source>
</evidence>
<accession>A0A2T0Z4V6</accession>
<keyword evidence="2" id="KW-1133">Transmembrane helix</keyword>
<evidence type="ECO:0000256" key="1">
    <source>
        <dbReference type="SAM" id="MobiDB-lite"/>
    </source>
</evidence>
<reference evidence="3 4" key="1">
    <citation type="submission" date="2018-03" db="EMBL/GenBank/DDBJ databases">
        <title>Genomic Encyclopedia of Archaeal and Bacterial Type Strains, Phase II (KMG-II): from individual species to whole genera.</title>
        <authorList>
            <person name="Goeker M."/>
        </authorList>
    </citation>
    <scope>NUCLEOTIDE SEQUENCE [LARGE SCALE GENOMIC DNA]</scope>
    <source>
        <strain evidence="3 4">DSM 100065</strain>
    </source>
</reference>
<keyword evidence="2" id="KW-0472">Membrane</keyword>
<keyword evidence="4" id="KW-1185">Reference proteome</keyword>
<feature type="compositionally biased region" description="Low complexity" evidence="1">
    <location>
        <begin position="58"/>
        <end position="86"/>
    </location>
</feature>
<keyword evidence="2" id="KW-0812">Transmembrane</keyword>